<keyword evidence="1" id="KW-0812">Transmembrane</keyword>
<sequence>MGDSLLRTYACVILFGMTTSAPGQGSSLPPGARDTADLSTSLHGCKITEVSLAQLEAIAVEGFDPTHIRVSTEFHDRSFQRRSIADLEQAVREPPYGAADARPSSIRLTALDHTGGRHLWLNLGPNTCRVSVSAEDGTWARGRFEHLNQVLVGCGGGSPPRFVAGRWAWRVALRIPTLIVAVAMIPLLISIRSPSAWLLGLGISIQVCGVAWGWLGGRWAAARRRDFDERWATRLYHVSAPPRLRGWAAFTPAERANWVVLALTLVAMVVFGVLAL</sequence>
<dbReference type="Proteomes" id="UP001500466">
    <property type="component" value="Unassembled WGS sequence"/>
</dbReference>
<comment type="caution">
    <text evidence="2">The sequence shown here is derived from an EMBL/GenBank/DDBJ whole genome shotgun (WGS) entry which is preliminary data.</text>
</comment>
<keyword evidence="1" id="KW-0472">Membrane</keyword>
<feature type="transmembrane region" description="Helical" evidence="1">
    <location>
        <begin position="171"/>
        <end position="189"/>
    </location>
</feature>
<organism evidence="2 3">
    <name type="scientific">Yinghuangia aomiensis</name>
    <dbReference type="NCBI Taxonomy" id="676205"/>
    <lineage>
        <taxon>Bacteria</taxon>
        <taxon>Bacillati</taxon>
        <taxon>Actinomycetota</taxon>
        <taxon>Actinomycetes</taxon>
        <taxon>Kitasatosporales</taxon>
        <taxon>Streptomycetaceae</taxon>
        <taxon>Yinghuangia</taxon>
    </lineage>
</organism>
<evidence type="ECO:0000256" key="1">
    <source>
        <dbReference type="SAM" id="Phobius"/>
    </source>
</evidence>
<name>A0ABP9HH45_9ACTN</name>
<reference evidence="3" key="1">
    <citation type="journal article" date="2019" name="Int. J. Syst. Evol. Microbiol.">
        <title>The Global Catalogue of Microorganisms (GCM) 10K type strain sequencing project: providing services to taxonomists for standard genome sequencing and annotation.</title>
        <authorList>
            <consortium name="The Broad Institute Genomics Platform"/>
            <consortium name="The Broad Institute Genome Sequencing Center for Infectious Disease"/>
            <person name="Wu L."/>
            <person name="Ma J."/>
        </authorList>
    </citation>
    <scope>NUCLEOTIDE SEQUENCE [LARGE SCALE GENOMIC DNA]</scope>
    <source>
        <strain evidence="3">JCM 17986</strain>
    </source>
</reference>
<dbReference type="EMBL" id="BAABHS010000013">
    <property type="protein sequence ID" value="GAA4970830.1"/>
    <property type="molecule type" value="Genomic_DNA"/>
</dbReference>
<feature type="transmembrane region" description="Helical" evidence="1">
    <location>
        <begin position="195"/>
        <end position="215"/>
    </location>
</feature>
<gene>
    <name evidence="2" type="ORF">GCM10023205_40630</name>
</gene>
<feature type="transmembrane region" description="Helical" evidence="1">
    <location>
        <begin position="256"/>
        <end position="275"/>
    </location>
</feature>
<evidence type="ECO:0000313" key="2">
    <source>
        <dbReference type="EMBL" id="GAA4970830.1"/>
    </source>
</evidence>
<accession>A0ABP9HH45</accession>
<keyword evidence="3" id="KW-1185">Reference proteome</keyword>
<evidence type="ECO:0000313" key="3">
    <source>
        <dbReference type="Proteomes" id="UP001500466"/>
    </source>
</evidence>
<protein>
    <submittedName>
        <fullName evidence="2">Uncharacterized protein</fullName>
    </submittedName>
</protein>
<proteinExistence type="predicted"/>
<keyword evidence="1" id="KW-1133">Transmembrane helix</keyword>